<dbReference type="AlphaFoldDB" id="A0A813D9T4"/>
<evidence type="ECO:0000256" key="1">
    <source>
        <dbReference type="ARBA" id="ARBA00022603"/>
    </source>
</evidence>
<keyword evidence="6" id="KW-1185">Reference proteome</keyword>
<gene>
    <name evidence="5" type="ORF">PGLA1383_LOCUS2493</name>
</gene>
<evidence type="ECO:0000256" key="4">
    <source>
        <dbReference type="SAM" id="MobiDB-lite"/>
    </source>
</evidence>
<dbReference type="Pfam" id="PF00145">
    <property type="entry name" value="DNA_methylase"/>
    <property type="match status" value="1"/>
</dbReference>
<dbReference type="PROSITE" id="PS00094">
    <property type="entry name" value="C5_MTASE_1"/>
    <property type="match status" value="1"/>
</dbReference>
<keyword evidence="1" id="KW-0489">Methyltransferase</keyword>
<dbReference type="PANTHER" id="PTHR46098">
    <property type="entry name" value="TRNA (CYTOSINE(38)-C(5))-METHYLTRANSFERASE"/>
    <property type="match status" value="1"/>
</dbReference>
<dbReference type="EMBL" id="CAJNNV010000779">
    <property type="protein sequence ID" value="CAE8583534.1"/>
    <property type="molecule type" value="Genomic_DNA"/>
</dbReference>
<dbReference type="InterPro" id="IPR018117">
    <property type="entry name" value="C5_DNA_meth_AS"/>
</dbReference>
<evidence type="ECO:0000313" key="6">
    <source>
        <dbReference type="Proteomes" id="UP000654075"/>
    </source>
</evidence>
<reference evidence="5" key="1">
    <citation type="submission" date="2021-02" db="EMBL/GenBank/DDBJ databases">
        <authorList>
            <person name="Dougan E. K."/>
            <person name="Rhodes N."/>
            <person name="Thang M."/>
            <person name="Chan C."/>
        </authorList>
    </citation>
    <scope>NUCLEOTIDE SEQUENCE</scope>
</reference>
<dbReference type="GO" id="GO:0008168">
    <property type="term" value="F:methyltransferase activity"/>
    <property type="evidence" value="ECO:0007669"/>
    <property type="project" value="UniProtKB-KW"/>
</dbReference>
<evidence type="ECO:0000313" key="5">
    <source>
        <dbReference type="EMBL" id="CAE8583534.1"/>
    </source>
</evidence>
<sequence>MKAMKVMKVMKAKKVLKAGKRGPALLRSRGSIRAALAELVKGEKGASKAAVKAMNAIPIERRAGFPLVQQRGSGDPRKWKTIEGVQVHVDFTRKPWLPDDWCQGVKRTAGGNTYTVYKPPREMRTFYHQYQCEDYLRRMLTTADGFKGQLRVAAMQREQSQLDSDASLFKLLSSRERAHLPRKDAFHFCIISARRAQDPGGARDIAGVQHAFVSAGVTPTWYVDADSLEAYRALGLQAVVGGKLTPARNRALADARRAGKACVQCSDDISRWDFRVGKAAADSNYNDNNINSNNNNSSHRNNNNNSNNNNHNHNHNHNNINKYNIAWARRRWTGASTDSTRHMPPPRATLSPRWQLRASSWPRCAGCPRESAGLSWAGPTSWVDCSRTWAGEEVSRRHFILGDWMVVDKSDLKFDEALTLKEDYDYCAQHIQKHGSVMRLNRMTFSAKHYSNAGGAVGERDSKGVKEQQNMAILFKKWPNAIFPHRTRKNEVRLAWPAVGKATEARPAAKQKGLLVATKSKVGVKQAVSRAMPPADALIRRTDKVAKTKYIAARCRKVAGKTVFQVLNDPKLNLLRCDAVYLLSDLRYDLQRGYLTLVTKGTKGSAKRRALEKERSSSASSSTGCAWLGASEGDLLRLAASELPSVDILVAGPPCPPWSSMGLREGRKDARADVFWHTIDLIGGLARREGDDALQCFILENVEGILHADAHQQRAIDEVRRRLREVVPDFFVVTLEMNSCKYSLAQNRPRVYVVGVRSSLQLPGRSICKPREHR</sequence>
<proteinExistence type="predicted"/>
<dbReference type="PANTHER" id="PTHR46098:SF1">
    <property type="entry name" value="TRNA (CYTOSINE(38)-C(5))-METHYLTRANSFERASE"/>
    <property type="match status" value="1"/>
</dbReference>
<dbReference type="Proteomes" id="UP000654075">
    <property type="component" value="Unassembled WGS sequence"/>
</dbReference>
<evidence type="ECO:0000256" key="2">
    <source>
        <dbReference type="ARBA" id="ARBA00022679"/>
    </source>
</evidence>
<evidence type="ECO:0000256" key="3">
    <source>
        <dbReference type="ARBA" id="ARBA00022691"/>
    </source>
</evidence>
<feature type="region of interest" description="Disordered" evidence="4">
    <location>
        <begin position="283"/>
        <end position="318"/>
    </location>
</feature>
<dbReference type="InterPro" id="IPR001525">
    <property type="entry name" value="C5_MeTfrase"/>
</dbReference>
<dbReference type="Gene3D" id="3.40.50.150">
    <property type="entry name" value="Vaccinia Virus protein VP39"/>
    <property type="match status" value="1"/>
</dbReference>
<keyword evidence="2" id="KW-0808">Transferase</keyword>
<comment type="caution">
    <text evidence="5">The sequence shown here is derived from an EMBL/GenBank/DDBJ whole genome shotgun (WGS) entry which is preliminary data.</text>
</comment>
<name>A0A813D9T4_POLGL</name>
<accession>A0A813D9T4</accession>
<protein>
    <recommendedName>
        <fullName evidence="7">DNA (cytosine-5-)-methyltransferase</fullName>
    </recommendedName>
</protein>
<evidence type="ECO:0008006" key="7">
    <source>
        <dbReference type="Google" id="ProtNLM"/>
    </source>
</evidence>
<organism evidence="5 6">
    <name type="scientific">Polarella glacialis</name>
    <name type="common">Dinoflagellate</name>
    <dbReference type="NCBI Taxonomy" id="89957"/>
    <lineage>
        <taxon>Eukaryota</taxon>
        <taxon>Sar</taxon>
        <taxon>Alveolata</taxon>
        <taxon>Dinophyceae</taxon>
        <taxon>Suessiales</taxon>
        <taxon>Suessiaceae</taxon>
        <taxon>Polarella</taxon>
    </lineage>
</organism>
<dbReference type="InterPro" id="IPR050750">
    <property type="entry name" value="C5-MTase"/>
</dbReference>
<dbReference type="InterPro" id="IPR029063">
    <property type="entry name" value="SAM-dependent_MTases_sf"/>
</dbReference>
<keyword evidence="3" id="KW-0949">S-adenosyl-L-methionine</keyword>
<dbReference type="SUPFAM" id="SSF53335">
    <property type="entry name" value="S-adenosyl-L-methionine-dependent methyltransferases"/>
    <property type="match status" value="1"/>
</dbReference>
<dbReference type="GO" id="GO:0032259">
    <property type="term" value="P:methylation"/>
    <property type="evidence" value="ECO:0007669"/>
    <property type="project" value="UniProtKB-KW"/>
</dbReference>